<keyword evidence="1" id="KW-0805">Transcription regulation</keyword>
<dbReference type="SMART" id="SM00346">
    <property type="entry name" value="HTH_ICLR"/>
    <property type="match status" value="1"/>
</dbReference>
<evidence type="ECO:0000259" key="5">
    <source>
        <dbReference type="PROSITE" id="PS51078"/>
    </source>
</evidence>
<dbReference type="SUPFAM" id="SSF55781">
    <property type="entry name" value="GAF domain-like"/>
    <property type="match status" value="1"/>
</dbReference>
<gene>
    <name evidence="6" type="ORF">IPMB12_09385</name>
</gene>
<protein>
    <submittedName>
        <fullName evidence="6">IclR family transcriptional regulator</fullName>
    </submittedName>
</protein>
<organism evidence="6 7">
    <name type="scientific">Zophobihabitans entericus</name>
    <dbReference type="NCBI Taxonomy" id="1635327"/>
    <lineage>
        <taxon>Bacteria</taxon>
        <taxon>Pseudomonadati</taxon>
        <taxon>Pseudomonadota</taxon>
        <taxon>Gammaproteobacteria</taxon>
        <taxon>Orbales</taxon>
        <taxon>Orbaceae</taxon>
        <taxon>Zophobihabitans</taxon>
    </lineage>
</organism>
<dbReference type="Gene3D" id="3.30.450.40">
    <property type="match status" value="1"/>
</dbReference>
<evidence type="ECO:0000259" key="4">
    <source>
        <dbReference type="PROSITE" id="PS51077"/>
    </source>
</evidence>
<dbReference type="PANTHER" id="PTHR30136">
    <property type="entry name" value="HELIX-TURN-HELIX TRANSCRIPTIONAL REGULATOR, ICLR FAMILY"/>
    <property type="match status" value="1"/>
</dbReference>
<dbReference type="EMBL" id="CP050253">
    <property type="protein sequence ID" value="QIQ22469.1"/>
    <property type="molecule type" value="Genomic_DNA"/>
</dbReference>
<evidence type="ECO:0000256" key="3">
    <source>
        <dbReference type="ARBA" id="ARBA00023163"/>
    </source>
</evidence>
<dbReference type="Pfam" id="PF09339">
    <property type="entry name" value="HTH_IclR"/>
    <property type="match status" value="1"/>
</dbReference>
<dbReference type="Gene3D" id="1.10.10.10">
    <property type="entry name" value="Winged helix-like DNA-binding domain superfamily/Winged helix DNA-binding domain"/>
    <property type="match status" value="1"/>
</dbReference>
<evidence type="ECO:0000256" key="1">
    <source>
        <dbReference type="ARBA" id="ARBA00023015"/>
    </source>
</evidence>
<keyword evidence="2" id="KW-0238">DNA-binding</keyword>
<dbReference type="PROSITE" id="PS51078">
    <property type="entry name" value="ICLR_ED"/>
    <property type="match status" value="1"/>
</dbReference>
<evidence type="ECO:0000256" key="2">
    <source>
        <dbReference type="ARBA" id="ARBA00023125"/>
    </source>
</evidence>
<keyword evidence="7" id="KW-1185">Reference proteome</keyword>
<dbReference type="SUPFAM" id="SSF46785">
    <property type="entry name" value="Winged helix' DNA-binding domain"/>
    <property type="match status" value="1"/>
</dbReference>
<dbReference type="InterPro" id="IPR036388">
    <property type="entry name" value="WH-like_DNA-bd_sf"/>
</dbReference>
<feature type="domain" description="IclR-ED" evidence="5">
    <location>
        <begin position="70"/>
        <end position="252"/>
    </location>
</feature>
<dbReference type="InterPro" id="IPR005471">
    <property type="entry name" value="Tscrpt_reg_IclR_N"/>
</dbReference>
<dbReference type="InterPro" id="IPR014757">
    <property type="entry name" value="Tscrpt_reg_IclR_C"/>
</dbReference>
<dbReference type="AlphaFoldDB" id="A0A6G9IF84"/>
<evidence type="ECO:0000313" key="7">
    <source>
        <dbReference type="Proteomes" id="UP000501168"/>
    </source>
</evidence>
<accession>A0A6G9IF84</accession>
<reference evidence="6 7" key="1">
    <citation type="submission" date="2020-03" db="EMBL/GenBank/DDBJ databases">
        <title>Complete genome sequence of Orbus sp. IPMB12 (BCRC 80908).</title>
        <authorList>
            <person name="Lo W.-S."/>
            <person name="Chang T.-H."/>
            <person name="Kuo C.-H."/>
        </authorList>
    </citation>
    <scope>NUCLEOTIDE SEQUENCE [LARGE SCALE GENOMIC DNA]</scope>
    <source>
        <strain evidence="6 7">IPMB12</strain>
    </source>
</reference>
<dbReference type="Pfam" id="PF01614">
    <property type="entry name" value="IclR_C"/>
    <property type="match status" value="1"/>
</dbReference>
<dbReference type="KEGG" id="orb:IPMB12_09385"/>
<dbReference type="PANTHER" id="PTHR30136:SF38">
    <property type="entry name" value="TRANSCRIPTIONAL REGULATOR"/>
    <property type="match status" value="1"/>
</dbReference>
<dbReference type="GO" id="GO:0003700">
    <property type="term" value="F:DNA-binding transcription factor activity"/>
    <property type="evidence" value="ECO:0007669"/>
    <property type="project" value="TreeGrafter"/>
</dbReference>
<dbReference type="PROSITE" id="PS51077">
    <property type="entry name" value="HTH_ICLR"/>
    <property type="match status" value="1"/>
</dbReference>
<dbReference type="GO" id="GO:0045892">
    <property type="term" value="P:negative regulation of DNA-templated transcription"/>
    <property type="evidence" value="ECO:0007669"/>
    <property type="project" value="TreeGrafter"/>
</dbReference>
<dbReference type="Proteomes" id="UP000501168">
    <property type="component" value="Chromosome"/>
</dbReference>
<feature type="domain" description="HTH iclR-type" evidence="4">
    <location>
        <begin position="10"/>
        <end position="69"/>
    </location>
</feature>
<name>A0A6G9IF84_9GAMM</name>
<dbReference type="InterPro" id="IPR050707">
    <property type="entry name" value="HTH_MetabolicPath_Reg"/>
</dbReference>
<proteinExistence type="predicted"/>
<dbReference type="InParanoid" id="A0A6G9IF84"/>
<evidence type="ECO:0000313" key="6">
    <source>
        <dbReference type="EMBL" id="QIQ22469.1"/>
    </source>
</evidence>
<dbReference type="InterPro" id="IPR036390">
    <property type="entry name" value="WH_DNA-bd_sf"/>
</dbReference>
<dbReference type="InterPro" id="IPR029016">
    <property type="entry name" value="GAF-like_dom_sf"/>
</dbReference>
<dbReference type="FunCoup" id="A0A6G9IF84">
    <property type="interactions" value="32"/>
</dbReference>
<keyword evidence="3" id="KW-0804">Transcription</keyword>
<sequence>MNMSEIATQTPALDKSVRIFQFLLQNGASTYSQIYQGLSLPQSSTSTLLASLVAHGLLRQSEGKYFLGLMFYELGNKAIEQFNIKELAIEPLTYLRDQTQLACHLGILDGQSAIYLAKVESPNAIMIKSWLGKRLSLHTSSLGKVLLAWLPEEKIDQLLPEEKLAVKTTKSISTRTAFKQELATVRQKGWAFDNGEDYDGVTCIAAPVFDQRGNVVAAISTSGVVFQMPAEKIAQFSEHVICAANMLAEKIR</sequence>
<dbReference type="GO" id="GO:0003677">
    <property type="term" value="F:DNA binding"/>
    <property type="evidence" value="ECO:0007669"/>
    <property type="project" value="UniProtKB-KW"/>
</dbReference>